<dbReference type="RefSeq" id="WP_066620027.1">
    <property type="nucleotide sequence ID" value="NZ_FQXL01000019.1"/>
</dbReference>
<dbReference type="InterPro" id="IPR013324">
    <property type="entry name" value="RNA_pol_sigma_r3/r4-like"/>
</dbReference>
<dbReference type="InterPro" id="IPR036388">
    <property type="entry name" value="WH-like_DNA-bd_sf"/>
</dbReference>
<keyword evidence="4" id="KW-0238">DNA-binding</keyword>
<dbReference type="OrthoDB" id="6392at2"/>
<dbReference type="NCBIfam" id="NF001072">
    <property type="entry name" value="PRK00118.2-2"/>
    <property type="match status" value="1"/>
</dbReference>
<name>A0A162V111_9CLOT</name>
<comment type="function">
    <text evidence="2 3">Might take part in the signal recognition particle (SRP) pathway. This is inferred from the conservation of its genetic proximity to ftsY/ffh. May be a regulatory protein.</text>
</comment>
<dbReference type="Proteomes" id="UP000076603">
    <property type="component" value="Unassembled WGS sequence"/>
</dbReference>
<dbReference type="Pfam" id="PF04297">
    <property type="entry name" value="UPF0122"/>
    <property type="match status" value="1"/>
</dbReference>
<protein>
    <recommendedName>
        <fullName evidence="3">UPF0122 protein CLMAG_15120</fullName>
    </recommendedName>
</protein>
<dbReference type="STRING" id="1121326.CLMAG_15120"/>
<dbReference type="SUPFAM" id="SSF88659">
    <property type="entry name" value="Sigma3 and sigma4 domains of RNA polymerase sigma factors"/>
    <property type="match status" value="1"/>
</dbReference>
<evidence type="ECO:0000313" key="5">
    <source>
        <dbReference type="Proteomes" id="UP000076603"/>
    </source>
</evidence>
<reference evidence="4 5" key="1">
    <citation type="submission" date="2016-04" db="EMBL/GenBank/DDBJ databases">
        <title>Genome sequence of Clostridium magnum DSM 2767.</title>
        <authorList>
            <person name="Poehlein A."/>
            <person name="Uhlig R."/>
            <person name="Fischer R."/>
            <person name="Bahl H."/>
            <person name="Daniel R."/>
        </authorList>
    </citation>
    <scope>NUCLEOTIDE SEQUENCE [LARGE SCALE GENOMIC DNA]</scope>
    <source>
        <strain evidence="4 5">DSM 2767</strain>
    </source>
</reference>
<evidence type="ECO:0000313" key="4">
    <source>
        <dbReference type="EMBL" id="KZL94459.1"/>
    </source>
</evidence>
<dbReference type="InterPro" id="IPR007394">
    <property type="entry name" value="UPF0122"/>
</dbReference>
<dbReference type="InterPro" id="IPR054831">
    <property type="entry name" value="UPF0122_fam_protein"/>
</dbReference>
<accession>A0A162V111</accession>
<dbReference type="GO" id="GO:0003677">
    <property type="term" value="F:DNA binding"/>
    <property type="evidence" value="ECO:0007669"/>
    <property type="project" value="UniProtKB-KW"/>
</dbReference>
<dbReference type="PATRIC" id="fig|1121326.3.peg.1485"/>
<dbReference type="HAMAP" id="MF_00245">
    <property type="entry name" value="UPF0122"/>
    <property type="match status" value="1"/>
</dbReference>
<evidence type="ECO:0000256" key="3">
    <source>
        <dbReference type="HAMAP-Rule" id="MF_00245"/>
    </source>
</evidence>
<dbReference type="EMBL" id="LWAE01000001">
    <property type="protein sequence ID" value="KZL94459.1"/>
    <property type="molecule type" value="Genomic_DNA"/>
</dbReference>
<organism evidence="4 5">
    <name type="scientific">Clostridium magnum DSM 2767</name>
    <dbReference type="NCBI Taxonomy" id="1121326"/>
    <lineage>
        <taxon>Bacteria</taxon>
        <taxon>Bacillati</taxon>
        <taxon>Bacillota</taxon>
        <taxon>Clostridia</taxon>
        <taxon>Eubacteriales</taxon>
        <taxon>Clostridiaceae</taxon>
        <taxon>Clostridium</taxon>
    </lineage>
</organism>
<dbReference type="NCBIfam" id="NF045758">
    <property type="entry name" value="YlxM"/>
    <property type="match status" value="1"/>
</dbReference>
<dbReference type="AlphaFoldDB" id="A0A162V111"/>
<evidence type="ECO:0000256" key="2">
    <source>
        <dbReference type="ARBA" id="ARBA00024764"/>
    </source>
</evidence>
<proteinExistence type="inferred from homology"/>
<keyword evidence="5" id="KW-1185">Reference proteome</keyword>
<sequence>MEERIQLSVLVDIYGELLTEKQRDIMNLYYNDDLSLAEISELTSTSRQAVHDIIKRCHKLLVQYEEKLHLMETKLKMEKVKNSILNSIDLLNVSDDKSLKILLEMKKYIIDNV</sequence>
<dbReference type="PANTHER" id="PTHR40083:SF1">
    <property type="entry name" value="UPF0122 PROTEIN YLXM"/>
    <property type="match status" value="1"/>
</dbReference>
<dbReference type="Gene3D" id="1.10.10.10">
    <property type="entry name" value="Winged helix-like DNA-binding domain superfamily/Winged helix DNA-binding domain"/>
    <property type="match status" value="1"/>
</dbReference>
<gene>
    <name evidence="4" type="ORF">CLMAG_15120</name>
</gene>
<dbReference type="PANTHER" id="PTHR40083">
    <property type="entry name" value="UPF0122 PROTEIN CBO2450/CLC_2298"/>
    <property type="match status" value="1"/>
</dbReference>
<evidence type="ECO:0000256" key="1">
    <source>
        <dbReference type="ARBA" id="ARBA00008720"/>
    </source>
</evidence>
<comment type="caution">
    <text evidence="4">The sequence shown here is derived from an EMBL/GenBank/DDBJ whole genome shotgun (WGS) entry which is preliminary data.</text>
</comment>
<comment type="similarity">
    <text evidence="1 3">Belongs to the UPF0122 family.</text>
</comment>